<evidence type="ECO:0000256" key="2">
    <source>
        <dbReference type="ARBA" id="ARBA00005982"/>
    </source>
</evidence>
<comment type="similarity">
    <text evidence="6">Belongs to the major facilitator superfamily. Phosphate:H(+) symporter (TC 2.A.1.9) family.</text>
</comment>
<dbReference type="Gene3D" id="1.20.1250.20">
    <property type="entry name" value="MFS general substrate transporter like domains"/>
    <property type="match status" value="1"/>
</dbReference>
<accession>A0A2Z7CVJ9</accession>
<dbReference type="Proteomes" id="UP000250235">
    <property type="component" value="Unassembled WGS sequence"/>
</dbReference>
<feature type="transmembrane region" description="Helical" evidence="8">
    <location>
        <begin position="97"/>
        <end position="120"/>
    </location>
</feature>
<keyword evidence="10" id="KW-1185">Reference proteome</keyword>
<name>A0A2Z7CVJ9_9LAMI</name>
<dbReference type="SUPFAM" id="SSF103473">
    <property type="entry name" value="MFS general substrate transporter"/>
    <property type="match status" value="1"/>
</dbReference>
<comment type="similarity">
    <text evidence="2">Belongs to the major facilitator superfamily. Proton-dependent oligopeptide transporter (POT/PTR) (TC 2.A.17) family.</text>
</comment>
<evidence type="ECO:0000256" key="8">
    <source>
        <dbReference type="SAM" id="Phobius"/>
    </source>
</evidence>
<feature type="transmembrane region" description="Helical" evidence="8">
    <location>
        <begin position="72"/>
        <end position="90"/>
    </location>
</feature>
<evidence type="ECO:0000256" key="3">
    <source>
        <dbReference type="ARBA" id="ARBA00022692"/>
    </source>
</evidence>
<evidence type="ECO:0000256" key="6">
    <source>
        <dbReference type="ARBA" id="ARBA00044504"/>
    </source>
</evidence>
<evidence type="ECO:0000256" key="7">
    <source>
        <dbReference type="SAM" id="MobiDB-lite"/>
    </source>
</evidence>
<evidence type="ECO:0000313" key="9">
    <source>
        <dbReference type="EMBL" id="KZV51140.1"/>
    </source>
</evidence>
<feature type="transmembrane region" description="Helical" evidence="8">
    <location>
        <begin position="371"/>
        <end position="394"/>
    </location>
</feature>
<protein>
    <submittedName>
        <fullName evidence="9">Putative peptide transporter-like</fullName>
    </submittedName>
</protein>
<feature type="region of interest" description="Disordered" evidence="7">
    <location>
        <begin position="1"/>
        <end position="25"/>
    </location>
</feature>
<feature type="transmembrane region" description="Helical" evidence="8">
    <location>
        <begin position="338"/>
        <end position="359"/>
    </location>
</feature>
<dbReference type="OrthoDB" id="8904098at2759"/>
<organism evidence="9 10">
    <name type="scientific">Dorcoceras hygrometricum</name>
    <dbReference type="NCBI Taxonomy" id="472368"/>
    <lineage>
        <taxon>Eukaryota</taxon>
        <taxon>Viridiplantae</taxon>
        <taxon>Streptophyta</taxon>
        <taxon>Embryophyta</taxon>
        <taxon>Tracheophyta</taxon>
        <taxon>Spermatophyta</taxon>
        <taxon>Magnoliopsida</taxon>
        <taxon>eudicotyledons</taxon>
        <taxon>Gunneridae</taxon>
        <taxon>Pentapetalae</taxon>
        <taxon>asterids</taxon>
        <taxon>lamiids</taxon>
        <taxon>Lamiales</taxon>
        <taxon>Gesneriaceae</taxon>
        <taxon>Didymocarpoideae</taxon>
        <taxon>Trichosporeae</taxon>
        <taxon>Loxocarpinae</taxon>
        <taxon>Dorcoceras</taxon>
    </lineage>
</organism>
<dbReference type="AlphaFoldDB" id="A0A2Z7CVJ9"/>
<feature type="transmembrane region" description="Helical" evidence="8">
    <location>
        <begin position="529"/>
        <end position="552"/>
    </location>
</feature>
<feature type="transmembrane region" description="Helical" evidence="8">
    <location>
        <begin position="480"/>
        <end position="508"/>
    </location>
</feature>
<dbReference type="EMBL" id="KQ991968">
    <property type="protein sequence ID" value="KZV51140.1"/>
    <property type="molecule type" value="Genomic_DNA"/>
</dbReference>
<reference evidence="9 10" key="1">
    <citation type="journal article" date="2015" name="Proc. Natl. Acad. Sci. U.S.A.">
        <title>The resurrection genome of Boea hygrometrica: A blueprint for survival of dehydration.</title>
        <authorList>
            <person name="Xiao L."/>
            <person name="Yang G."/>
            <person name="Zhang L."/>
            <person name="Yang X."/>
            <person name="Zhao S."/>
            <person name="Ji Z."/>
            <person name="Zhou Q."/>
            <person name="Hu M."/>
            <person name="Wang Y."/>
            <person name="Chen M."/>
            <person name="Xu Y."/>
            <person name="Jin H."/>
            <person name="Xiao X."/>
            <person name="Hu G."/>
            <person name="Bao F."/>
            <person name="Hu Y."/>
            <person name="Wan P."/>
            <person name="Li L."/>
            <person name="Deng X."/>
            <person name="Kuang T."/>
            <person name="Xiang C."/>
            <person name="Zhu J.K."/>
            <person name="Oliver M.J."/>
            <person name="He Y."/>
        </authorList>
    </citation>
    <scope>NUCLEOTIDE SEQUENCE [LARGE SCALE GENOMIC DNA]</scope>
    <source>
        <strain evidence="10">cv. XS01</strain>
    </source>
</reference>
<dbReference type="InterPro" id="IPR000109">
    <property type="entry name" value="POT_fam"/>
</dbReference>
<feature type="transmembrane region" description="Helical" evidence="8">
    <location>
        <begin position="415"/>
        <end position="432"/>
    </location>
</feature>
<evidence type="ECO:0000256" key="5">
    <source>
        <dbReference type="ARBA" id="ARBA00023136"/>
    </source>
</evidence>
<dbReference type="InterPro" id="IPR036259">
    <property type="entry name" value="MFS_trans_sf"/>
</dbReference>
<sequence length="568" mass="63029">MIEEEEGEVPLLELAGSNNEDDNNSKGGFRSLPFIMGTEGLEKMATFGLTPNMAVYLIGQYRTEMTTASNVLFLWSSATNFMPFVWAIMADSFLGQFYAIGFGSIIGFVGTILLWLTTVIRNSKPPPCDESSIHCYSATIPQFVFLCSSLGLISIGAGGIRSSCLAFGANQLRIGTFKKTSCVKKDNYISWYYVSYTFSILIAYTCIVYIQDNLGWAVGFAIPALLMLFAVFVFFSASFWYIKPKGKTSLVTNVVEVVVASYRNRHVKLSDRTDVLYHHKNGSSGIPPSRKLRFLNKACLVKDPQCDTRANGIAKNSCKMCTVDQVEELKSLLRVIPIWFSGMTMFVNTCQTSFLVLQATTMNRKISSFEFPAASFGIFTVLSVIVWVIFYDRVFLPLASRVTGRRVRISSRTRMGLGIFLSFTAVLVTAALESVRRTVDAANMSAIWLVPQYCLLGFAEASNAIAQNEFYFSELPTSMWSIAASLNGIGMALANLVASFILNCVDVISKQGGKESWISSNIDKGHYDYYFLVLAGLSIVNMVYFLVCSSAYGPLKEERNLAREEDEF</sequence>
<dbReference type="GO" id="GO:0022857">
    <property type="term" value="F:transmembrane transporter activity"/>
    <property type="evidence" value="ECO:0007669"/>
    <property type="project" value="InterPro"/>
</dbReference>
<comment type="subcellular location">
    <subcellularLocation>
        <location evidence="1">Membrane</location>
        <topology evidence="1">Multi-pass membrane protein</topology>
    </subcellularLocation>
</comment>
<keyword evidence="5 8" id="KW-0472">Membrane</keyword>
<gene>
    <name evidence="9" type="ORF">F511_06204</name>
</gene>
<feature type="transmembrane region" description="Helical" evidence="8">
    <location>
        <begin position="216"/>
        <end position="242"/>
    </location>
</feature>
<dbReference type="PANTHER" id="PTHR11654">
    <property type="entry name" value="OLIGOPEPTIDE TRANSPORTER-RELATED"/>
    <property type="match status" value="1"/>
</dbReference>
<proteinExistence type="inferred from homology"/>
<dbReference type="Pfam" id="PF00854">
    <property type="entry name" value="PTR2"/>
    <property type="match status" value="1"/>
</dbReference>
<evidence type="ECO:0000256" key="4">
    <source>
        <dbReference type="ARBA" id="ARBA00022989"/>
    </source>
</evidence>
<evidence type="ECO:0000256" key="1">
    <source>
        <dbReference type="ARBA" id="ARBA00004141"/>
    </source>
</evidence>
<evidence type="ECO:0000313" key="10">
    <source>
        <dbReference type="Proteomes" id="UP000250235"/>
    </source>
</evidence>
<keyword evidence="3 8" id="KW-0812">Transmembrane</keyword>
<keyword evidence="4 8" id="KW-1133">Transmembrane helix</keyword>
<feature type="transmembrane region" description="Helical" evidence="8">
    <location>
        <begin position="190"/>
        <end position="210"/>
    </location>
</feature>
<dbReference type="GO" id="GO:0016020">
    <property type="term" value="C:membrane"/>
    <property type="evidence" value="ECO:0007669"/>
    <property type="project" value="UniProtKB-SubCell"/>
</dbReference>